<gene>
    <name evidence="1" type="ORF">Amon02_001116500</name>
</gene>
<sequence length="198" mass="22226">MLKFVTNSSLRSTSPVVRLTSRSTSQTLLATANQLRFNSSKSSKSKPTYRVNDASCFPEDAADATSTILADAIDFQRRIQGKDRVTWWEILTNEAKRKKEGKVSDSFTIDDVKSSVVGERTRADGFSFLTLPFKNDESLRDFYINPAGRLRFGHLFQDLDALAGRVAAQHCKPAEPMNVTASIDRIYVTRKIDEINCH</sequence>
<reference evidence="1" key="1">
    <citation type="submission" date="2023-04" db="EMBL/GenBank/DDBJ databases">
        <title>Ambrosiozyma monospora NBRC 10751.</title>
        <authorList>
            <person name="Ichikawa N."/>
            <person name="Sato H."/>
            <person name="Tonouchi N."/>
        </authorList>
    </citation>
    <scope>NUCLEOTIDE SEQUENCE</scope>
    <source>
        <strain evidence="1">NBRC 10751</strain>
    </source>
</reference>
<accession>A0ACB5U4K0</accession>
<dbReference type="Proteomes" id="UP001165064">
    <property type="component" value="Unassembled WGS sequence"/>
</dbReference>
<keyword evidence="2" id="KW-1185">Reference proteome</keyword>
<evidence type="ECO:0000313" key="2">
    <source>
        <dbReference type="Proteomes" id="UP001165064"/>
    </source>
</evidence>
<evidence type="ECO:0000313" key="1">
    <source>
        <dbReference type="EMBL" id="GMF01101.1"/>
    </source>
</evidence>
<organism evidence="1 2">
    <name type="scientific">Ambrosiozyma monospora</name>
    <name type="common">Yeast</name>
    <name type="synonym">Endomycopsis monosporus</name>
    <dbReference type="NCBI Taxonomy" id="43982"/>
    <lineage>
        <taxon>Eukaryota</taxon>
        <taxon>Fungi</taxon>
        <taxon>Dikarya</taxon>
        <taxon>Ascomycota</taxon>
        <taxon>Saccharomycotina</taxon>
        <taxon>Pichiomycetes</taxon>
        <taxon>Pichiales</taxon>
        <taxon>Pichiaceae</taxon>
        <taxon>Ambrosiozyma</taxon>
    </lineage>
</organism>
<proteinExistence type="predicted"/>
<dbReference type="EMBL" id="BSXS01011703">
    <property type="protein sequence ID" value="GMF01101.1"/>
    <property type="molecule type" value="Genomic_DNA"/>
</dbReference>
<name>A0ACB5U4K0_AMBMO</name>
<comment type="caution">
    <text evidence="1">The sequence shown here is derived from an EMBL/GenBank/DDBJ whole genome shotgun (WGS) entry which is preliminary data.</text>
</comment>
<protein>
    <submittedName>
        <fullName evidence="1">Unnamed protein product</fullName>
    </submittedName>
</protein>